<gene>
    <name evidence="1" type="ORF">CLV99_1028</name>
</gene>
<accession>A0A4R6WHC8</accession>
<keyword evidence="2" id="KW-1185">Reference proteome</keyword>
<evidence type="ECO:0000313" key="1">
    <source>
        <dbReference type="EMBL" id="TDQ79583.1"/>
    </source>
</evidence>
<protein>
    <submittedName>
        <fullName evidence="1">Uncharacterized protein</fullName>
    </submittedName>
</protein>
<proteinExistence type="predicted"/>
<name>A0A4R6WHC8_9SPHI</name>
<comment type="caution">
    <text evidence="1">The sequence shown here is derived from an EMBL/GenBank/DDBJ whole genome shotgun (WGS) entry which is preliminary data.</text>
</comment>
<dbReference type="OrthoDB" id="800041at2"/>
<dbReference type="AlphaFoldDB" id="A0A4R6WHC8"/>
<sequence length="109" mass="12524">MIRKRAHKLRYIEVTPGQSFQDENGDWKTGPFTEKEVVLNCRADVNSGGRTIKNNDGQDFVYSFSIYLNKIPESLERGTFIEIILDNKVIGSGHAIMPWSYQTTNKIWV</sequence>
<reference evidence="1 2" key="1">
    <citation type="submission" date="2019-03" db="EMBL/GenBank/DDBJ databases">
        <title>Genomic Encyclopedia of Archaeal and Bacterial Type Strains, Phase II (KMG-II): from individual species to whole genera.</title>
        <authorList>
            <person name="Goeker M."/>
        </authorList>
    </citation>
    <scope>NUCLEOTIDE SEQUENCE [LARGE SCALE GENOMIC DNA]</scope>
    <source>
        <strain evidence="1 2">DSM 28353</strain>
    </source>
</reference>
<dbReference type="RefSeq" id="WP_133583362.1">
    <property type="nucleotide sequence ID" value="NZ_SNYV01000011.1"/>
</dbReference>
<evidence type="ECO:0000313" key="2">
    <source>
        <dbReference type="Proteomes" id="UP000295292"/>
    </source>
</evidence>
<dbReference type="EMBL" id="SNYV01000011">
    <property type="protein sequence ID" value="TDQ79583.1"/>
    <property type="molecule type" value="Genomic_DNA"/>
</dbReference>
<organism evidence="1 2">
    <name type="scientific">Sphingobacterium yanglingense</name>
    <dbReference type="NCBI Taxonomy" id="1437280"/>
    <lineage>
        <taxon>Bacteria</taxon>
        <taxon>Pseudomonadati</taxon>
        <taxon>Bacteroidota</taxon>
        <taxon>Sphingobacteriia</taxon>
        <taxon>Sphingobacteriales</taxon>
        <taxon>Sphingobacteriaceae</taxon>
        <taxon>Sphingobacterium</taxon>
    </lineage>
</organism>
<dbReference type="Proteomes" id="UP000295292">
    <property type="component" value="Unassembled WGS sequence"/>
</dbReference>